<evidence type="ECO:0000313" key="2">
    <source>
        <dbReference type="Proteomes" id="UP000218263"/>
    </source>
</evidence>
<organism evidence="1 2">
    <name type="scientific">Mucilaginibacter gotjawali</name>
    <dbReference type="NCBI Taxonomy" id="1550579"/>
    <lineage>
        <taxon>Bacteria</taxon>
        <taxon>Pseudomonadati</taxon>
        <taxon>Bacteroidota</taxon>
        <taxon>Sphingobacteriia</taxon>
        <taxon>Sphingobacteriales</taxon>
        <taxon>Sphingobacteriaceae</taxon>
        <taxon>Mucilaginibacter</taxon>
    </lineage>
</organism>
<protein>
    <submittedName>
        <fullName evidence="1">Plasmid stabilization system protein</fullName>
    </submittedName>
</protein>
<keyword evidence="2" id="KW-1185">Reference proteome</keyword>
<gene>
    <name evidence="1" type="ORF">MgSA37_03711</name>
</gene>
<reference evidence="1 2" key="1">
    <citation type="submission" date="2015-12" db="EMBL/GenBank/DDBJ databases">
        <title>Genome sequence of Mucilaginibacter gotjawali.</title>
        <authorList>
            <person name="Lee J.S."/>
            <person name="Lee K.C."/>
            <person name="Kim K.K."/>
            <person name="Lee B.W."/>
        </authorList>
    </citation>
    <scope>NUCLEOTIDE SEQUENCE [LARGE SCALE GENOMIC DNA]</scope>
    <source>
        <strain evidence="1 2">SA3-7</strain>
    </source>
</reference>
<evidence type="ECO:0000313" key="1">
    <source>
        <dbReference type="EMBL" id="BAU55522.1"/>
    </source>
</evidence>
<name>A0A0X8X4G7_9SPHI</name>
<dbReference type="Gene3D" id="3.30.2310.20">
    <property type="entry name" value="RelE-like"/>
    <property type="match status" value="1"/>
</dbReference>
<proteinExistence type="predicted"/>
<dbReference type="InterPro" id="IPR007712">
    <property type="entry name" value="RelE/ParE_toxin"/>
</dbReference>
<dbReference type="EMBL" id="AP017313">
    <property type="protein sequence ID" value="BAU55522.1"/>
    <property type="molecule type" value="Genomic_DNA"/>
</dbReference>
<dbReference type="KEGG" id="mgot:MgSA37_03711"/>
<dbReference type="Pfam" id="PF05016">
    <property type="entry name" value="ParE_toxin"/>
    <property type="match status" value="1"/>
</dbReference>
<dbReference type="AlphaFoldDB" id="A0A0X8X4G7"/>
<dbReference type="Proteomes" id="UP000218263">
    <property type="component" value="Chromosome"/>
</dbReference>
<dbReference type="InterPro" id="IPR035093">
    <property type="entry name" value="RelE/ParE_toxin_dom_sf"/>
</dbReference>
<sequence length="64" mass="7521">MSRSVIFTDDALEILLSIKNYIAGEWGSRQADKFLMRVDKVLKLTAENPYMYKVHQLRKLFEKA</sequence>
<dbReference type="OrthoDB" id="1098070at2"/>
<accession>A0A0X8X4G7</accession>
<dbReference type="RefSeq" id="WP_096353882.1">
    <property type="nucleotide sequence ID" value="NZ_AP017313.1"/>
</dbReference>